<accession>A0A2Y8ZPI7</accession>
<evidence type="ECO:0000313" key="6">
    <source>
        <dbReference type="EMBL" id="SSA34271.1"/>
    </source>
</evidence>
<proteinExistence type="inferred from homology"/>
<dbReference type="Proteomes" id="UP000250028">
    <property type="component" value="Unassembled WGS sequence"/>
</dbReference>
<comment type="similarity">
    <text evidence="1">Belongs to the GTP cyclohydrolase I type 2/NIF3 family.</text>
</comment>
<evidence type="ECO:0000256" key="5">
    <source>
        <dbReference type="PIRSR" id="PIRSR602678-1"/>
    </source>
</evidence>
<dbReference type="InterPro" id="IPR002678">
    <property type="entry name" value="DUF34/NIF3"/>
</dbReference>
<reference evidence="7" key="1">
    <citation type="submission" date="2016-10" db="EMBL/GenBank/DDBJ databases">
        <authorList>
            <person name="Varghese N."/>
            <person name="Submissions S."/>
        </authorList>
    </citation>
    <scope>NUCLEOTIDE SEQUENCE [LARGE SCALE GENOMIC DNA]</scope>
    <source>
        <strain evidence="7">DSM 22951</strain>
    </source>
</reference>
<feature type="binding site" evidence="5">
    <location>
        <position position="228"/>
    </location>
    <ligand>
        <name>a divalent metal cation</name>
        <dbReference type="ChEBI" id="CHEBI:60240"/>
        <label>1</label>
    </ligand>
</feature>
<dbReference type="Pfam" id="PF01784">
    <property type="entry name" value="DUF34_NIF3"/>
    <property type="match status" value="1"/>
</dbReference>
<dbReference type="InterPro" id="IPR036069">
    <property type="entry name" value="DUF34/NIF3_sf"/>
</dbReference>
<evidence type="ECO:0000313" key="7">
    <source>
        <dbReference type="Proteomes" id="UP000250028"/>
    </source>
</evidence>
<dbReference type="GO" id="GO:0046872">
    <property type="term" value="F:metal ion binding"/>
    <property type="evidence" value="ECO:0007669"/>
    <property type="project" value="UniProtKB-KW"/>
</dbReference>
<feature type="binding site" evidence="5">
    <location>
        <position position="66"/>
    </location>
    <ligand>
        <name>a divalent metal cation</name>
        <dbReference type="ChEBI" id="CHEBI:60240"/>
        <label>1</label>
    </ligand>
</feature>
<dbReference type="AlphaFoldDB" id="A0A2Y8ZPI7"/>
<dbReference type="EMBL" id="UESZ01000001">
    <property type="protein sequence ID" value="SSA34271.1"/>
    <property type="molecule type" value="Genomic_DNA"/>
</dbReference>
<dbReference type="RefSeq" id="WP_342767174.1">
    <property type="nucleotide sequence ID" value="NZ_QGDN01000001.1"/>
</dbReference>
<dbReference type="SUPFAM" id="SSF102705">
    <property type="entry name" value="NIF3 (NGG1p interacting factor 3)-like"/>
    <property type="match status" value="1"/>
</dbReference>
<sequence>MATLADVVQALDELYPPATAASWDQVGLVSGDLAQSVGHVRFAVDPTLEVIEAARDDGVDLLVTHHPLLLRGVHSVATTHAKGAALTSLIVADVALYCAHTNADVARPGVNDALAQACGLTELRGLSREGDQELGLVGDLPESITLRDFAIGLAAALPPTPVGLRVAGPADAQVRRVSVLGGAGDDRFEQVRSCGADVYVTADLRHHPALEARQEARGGAPYLIDAGHFATESLWLAPAAARLATMLEQRGITVETSVSAVRTDPWDFLVGQRPEDVGQRPQDKESQ</sequence>
<feature type="binding site" evidence="5">
    <location>
        <position position="104"/>
    </location>
    <ligand>
        <name>a divalent metal cation</name>
        <dbReference type="ChEBI" id="CHEBI:60240"/>
        <label>1</label>
    </ligand>
</feature>
<dbReference type="PANTHER" id="PTHR13799:SF14">
    <property type="entry name" value="GTP CYCLOHYDROLASE 1 TYPE 2 HOMOLOG"/>
    <property type="match status" value="1"/>
</dbReference>
<organism evidence="6 7">
    <name type="scientific">Branchiibius hedensis</name>
    <dbReference type="NCBI Taxonomy" id="672460"/>
    <lineage>
        <taxon>Bacteria</taxon>
        <taxon>Bacillati</taxon>
        <taxon>Actinomycetota</taxon>
        <taxon>Actinomycetes</taxon>
        <taxon>Micrococcales</taxon>
        <taxon>Dermacoccaceae</taxon>
        <taxon>Branchiibius</taxon>
    </lineage>
</organism>
<dbReference type="NCBIfam" id="TIGR00486">
    <property type="entry name" value="YbgI_SA1388"/>
    <property type="match status" value="1"/>
</dbReference>
<evidence type="ECO:0000256" key="1">
    <source>
        <dbReference type="ARBA" id="ARBA00006964"/>
    </source>
</evidence>
<dbReference type="PANTHER" id="PTHR13799">
    <property type="entry name" value="NGG1 INTERACTING FACTOR 3"/>
    <property type="match status" value="1"/>
</dbReference>
<evidence type="ECO:0000256" key="4">
    <source>
        <dbReference type="ARBA" id="ARBA00022723"/>
    </source>
</evidence>
<feature type="binding site" evidence="5">
    <location>
        <position position="65"/>
    </location>
    <ligand>
        <name>a divalent metal cation</name>
        <dbReference type="ChEBI" id="CHEBI:60240"/>
        <label>1</label>
    </ligand>
</feature>
<name>A0A2Y8ZPI7_9MICO</name>
<dbReference type="GO" id="GO:0005737">
    <property type="term" value="C:cytoplasm"/>
    <property type="evidence" value="ECO:0007669"/>
    <property type="project" value="TreeGrafter"/>
</dbReference>
<keyword evidence="4 5" id="KW-0479">Metal-binding</keyword>
<protein>
    <recommendedName>
        <fullName evidence="3">GTP cyclohydrolase 1 type 2 homolog</fullName>
    </recommendedName>
</protein>
<keyword evidence="7" id="KW-1185">Reference proteome</keyword>
<dbReference type="Gene3D" id="3.40.1390.30">
    <property type="entry name" value="NIF3 (NGG1p interacting factor 3)-like"/>
    <property type="match status" value="2"/>
</dbReference>
<gene>
    <name evidence="6" type="ORF">SAMN04489750_1581</name>
</gene>
<evidence type="ECO:0000256" key="2">
    <source>
        <dbReference type="ARBA" id="ARBA00011643"/>
    </source>
</evidence>
<dbReference type="FunFam" id="3.40.1390.30:FF:000001">
    <property type="entry name" value="GTP cyclohydrolase 1 type 2"/>
    <property type="match status" value="1"/>
</dbReference>
<evidence type="ECO:0000256" key="3">
    <source>
        <dbReference type="ARBA" id="ARBA00022112"/>
    </source>
</evidence>
<feature type="binding site" evidence="5">
    <location>
        <position position="232"/>
    </location>
    <ligand>
        <name>a divalent metal cation</name>
        <dbReference type="ChEBI" id="CHEBI:60240"/>
        <label>1</label>
    </ligand>
</feature>
<comment type="subunit">
    <text evidence="2">Homohexamer.</text>
</comment>